<name>A0A1H5Q893_9PSEU</name>
<dbReference type="Proteomes" id="UP000198878">
    <property type="component" value="Unassembled WGS sequence"/>
</dbReference>
<evidence type="ECO:0008006" key="5">
    <source>
        <dbReference type="Google" id="ProtNLM"/>
    </source>
</evidence>
<feature type="compositionally biased region" description="Pro residues" evidence="1">
    <location>
        <begin position="178"/>
        <end position="197"/>
    </location>
</feature>
<feature type="region of interest" description="Disordered" evidence="1">
    <location>
        <begin position="143"/>
        <end position="204"/>
    </location>
</feature>
<evidence type="ECO:0000313" key="4">
    <source>
        <dbReference type="Proteomes" id="UP000198878"/>
    </source>
</evidence>
<reference evidence="4" key="1">
    <citation type="submission" date="2016-10" db="EMBL/GenBank/DDBJ databases">
        <authorList>
            <person name="Varghese N."/>
            <person name="Submissions S."/>
        </authorList>
    </citation>
    <scope>NUCLEOTIDE SEQUENCE [LARGE SCALE GENOMIC DNA]</scope>
    <source>
        <strain evidence="4">DSM 44654</strain>
    </source>
</reference>
<evidence type="ECO:0000256" key="1">
    <source>
        <dbReference type="SAM" id="MobiDB-lite"/>
    </source>
</evidence>
<sequence length="344" mass="35817">MLVAFQRTGDERRLPAAAEHLVGLLRSWGPGPDHLTGLALAGITVPSRRGPRVVDALVFTRTGVVVIAAHEPGAGVSPGPEERAGAGVEAAKGALAAHDGGRYVTGLVAVVPPVAEADRGGRLAEPAGEPRRFVAGPVAPVASGRAAEPAGLPEPRPDSGPGGDEPDVREELVAGLPEPRPADGPPPEAEPPGPETLPHPRVPESVPGVAVVLADPRGLRRIIGQHNRWRTVWSADDVLDACYALSLAHLAPPRSALLADGFPARIPTRSPLPELPAVLELPPEPPALADEPESEWIPAQRGQAVFPRQRPIRLVPWGLLFVLTLLVTAGIIAAVFVAQVFHGS</sequence>
<dbReference type="AlphaFoldDB" id="A0A1H5Q893"/>
<gene>
    <name evidence="3" type="ORF">SAMN05421837_101972</name>
</gene>
<protein>
    <recommendedName>
        <fullName evidence="5">Nuclease-related domain-containing protein</fullName>
    </recommendedName>
</protein>
<keyword evidence="2" id="KW-0812">Transmembrane</keyword>
<feature type="transmembrane region" description="Helical" evidence="2">
    <location>
        <begin position="317"/>
        <end position="341"/>
    </location>
</feature>
<evidence type="ECO:0000313" key="3">
    <source>
        <dbReference type="EMBL" id="SEF21628.1"/>
    </source>
</evidence>
<dbReference type="EMBL" id="FNUJ01000001">
    <property type="protein sequence ID" value="SEF21628.1"/>
    <property type="molecule type" value="Genomic_DNA"/>
</dbReference>
<accession>A0A1H5Q893</accession>
<dbReference type="RefSeq" id="WP_091388778.1">
    <property type="nucleotide sequence ID" value="NZ_FNUJ01000001.1"/>
</dbReference>
<proteinExistence type="predicted"/>
<dbReference type="STRING" id="218821.SAMN05421837_101972"/>
<organism evidence="3 4">
    <name type="scientific">Amycolatopsis pretoriensis</name>
    <dbReference type="NCBI Taxonomy" id="218821"/>
    <lineage>
        <taxon>Bacteria</taxon>
        <taxon>Bacillati</taxon>
        <taxon>Actinomycetota</taxon>
        <taxon>Actinomycetes</taxon>
        <taxon>Pseudonocardiales</taxon>
        <taxon>Pseudonocardiaceae</taxon>
        <taxon>Amycolatopsis</taxon>
    </lineage>
</organism>
<evidence type="ECO:0000256" key="2">
    <source>
        <dbReference type="SAM" id="Phobius"/>
    </source>
</evidence>
<keyword evidence="4" id="KW-1185">Reference proteome</keyword>
<keyword evidence="2" id="KW-0472">Membrane</keyword>
<keyword evidence="2" id="KW-1133">Transmembrane helix</keyword>